<comment type="caution">
    <text evidence="2">The sequence shown here is derived from an EMBL/GenBank/DDBJ whole genome shotgun (WGS) entry which is preliminary data.</text>
</comment>
<feature type="region of interest" description="Disordered" evidence="1">
    <location>
        <begin position="66"/>
        <end position="113"/>
    </location>
</feature>
<keyword evidence="3" id="KW-1185">Reference proteome</keyword>
<protein>
    <submittedName>
        <fullName evidence="2">Uncharacterized protein</fullName>
    </submittedName>
</protein>
<dbReference type="AlphaFoldDB" id="A0A0V0T6C1"/>
<organism evidence="2 3">
    <name type="scientific">Trichinella murrelli</name>
    <dbReference type="NCBI Taxonomy" id="144512"/>
    <lineage>
        <taxon>Eukaryota</taxon>
        <taxon>Metazoa</taxon>
        <taxon>Ecdysozoa</taxon>
        <taxon>Nematoda</taxon>
        <taxon>Enoplea</taxon>
        <taxon>Dorylaimia</taxon>
        <taxon>Trichinellida</taxon>
        <taxon>Trichinellidae</taxon>
        <taxon>Trichinella</taxon>
    </lineage>
</organism>
<accession>A0A0V0T6C1</accession>
<sequence length="113" mass="12811">MKIVPWRRRTHEPQTFLWNMEPKTWFALLEDFLRLNCVSPSEWAKVGRHLLCKFSPRLFYLSCTSSRKREAGRKGSNAGGSQAEMTAREYPPVDTGSSSLSDECANSAIADVN</sequence>
<dbReference type="OrthoDB" id="10315346at2759"/>
<dbReference type="EMBL" id="JYDJ01000543">
    <property type="protein sequence ID" value="KRX34601.1"/>
    <property type="molecule type" value="Genomic_DNA"/>
</dbReference>
<proteinExistence type="predicted"/>
<gene>
    <name evidence="2" type="ORF">T05_12312</name>
</gene>
<evidence type="ECO:0000313" key="2">
    <source>
        <dbReference type="EMBL" id="KRX34601.1"/>
    </source>
</evidence>
<evidence type="ECO:0000313" key="3">
    <source>
        <dbReference type="Proteomes" id="UP000055048"/>
    </source>
</evidence>
<dbReference type="Proteomes" id="UP000055048">
    <property type="component" value="Unassembled WGS sequence"/>
</dbReference>
<name>A0A0V0T6C1_9BILA</name>
<reference evidence="2 3" key="1">
    <citation type="submission" date="2015-01" db="EMBL/GenBank/DDBJ databases">
        <title>Evolution of Trichinella species and genotypes.</title>
        <authorList>
            <person name="Korhonen P.K."/>
            <person name="Edoardo P."/>
            <person name="Giuseppe L.R."/>
            <person name="Gasser R.B."/>
        </authorList>
    </citation>
    <scope>NUCLEOTIDE SEQUENCE [LARGE SCALE GENOMIC DNA]</scope>
    <source>
        <strain evidence="2">ISS417</strain>
    </source>
</reference>
<evidence type="ECO:0000256" key="1">
    <source>
        <dbReference type="SAM" id="MobiDB-lite"/>
    </source>
</evidence>